<accession>A0ABT3ZXB8</accession>
<proteinExistence type="predicted"/>
<evidence type="ECO:0000256" key="1">
    <source>
        <dbReference type="PROSITE-ProRule" id="PRU00409"/>
    </source>
</evidence>
<protein>
    <recommendedName>
        <fullName evidence="2">ATP-grasp domain-containing protein</fullName>
    </recommendedName>
</protein>
<dbReference type="InterPro" id="IPR013815">
    <property type="entry name" value="ATP_grasp_subdomain_1"/>
</dbReference>
<name>A0ABT3ZXB8_9BACT</name>
<dbReference type="InterPro" id="IPR053191">
    <property type="entry name" value="DcsG_Biosynth_Enzyme"/>
</dbReference>
<dbReference type="PANTHER" id="PTHR39217">
    <property type="match status" value="1"/>
</dbReference>
<dbReference type="Gene3D" id="3.40.50.20">
    <property type="match status" value="1"/>
</dbReference>
<keyword evidence="4" id="KW-1185">Reference proteome</keyword>
<dbReference type="EMBL" id="JAPNKA010000001">
    <property type="protein sequence ID" value="MCY1074039.1"/>
    <property type="molecule type" value="Genomic_DNA"/>
</dbReference>
<gene>
    <name evidence="3" type="ORF">OV287_06030</name>
</gene>
<dbReference type="Gene3D" id="3.30.470.20">
    <property type="entry name" value="ATP-grasp fold, B domain"/>
    <property type="match status" value="1"/>
</dbReference>
<evidence type="ECO:0000313" key="4">
    <source>
        <dbReference type="Proteomes" id="UP001207654"/>
    </source>
</evidence>
<dbReference type="InterPro" id="IPR011761">
    <property type="entry name" value="ATP-grasp"/>
</dbReference>
<dbReference type="PROSITE" id="PS50975">
    <property type="entry name" value="ATP_GRASP"/>
    <property type="match status" value="1"/>
</dbReference>
<feature type="domain" description="ATP-grasp" evidence="2">
    <location>
        <begin position="101"/>
        <end position="293"/>
    </location>
</feature>
<organism evidence="3 4">
    <name type="scientific">Archangium lansingense</name>
    <dbReference type="NCBI Taxonomy" id="2995310"/>
    <lineage>
        <taxon>Bacteria</taxon>
        <taxon>Pseudomonadati</taxon>
        <taxon>Myxococcota</taxon>
        <taxon>Myxococcia</taxon>
        <taxon>Myxococcales</taxon>
        <taxon>Cystobacterineae</taxon>
        <taxon>Archangiaceae</taxon>
        <taxon>Archangium</taxon>
    </lineage>
</organism>
<keyword evidence="1" id="KW-0067">ATP-binding</keyword>
<reference evidence="3 4" key="1">
    <citation type="submission" date="2022-11" db="EMBL/GenBank/DDBJ databases">
        <title>Minimal conservation of predation-associated metabolite biosynthetic gene clusters underscores biosynthetic potential of Myxococcota including descriptions for ten novel species: Archangium lansinium sp. nov., Myxococcus landrumus sp. nov., Nannocystis bai.</title>
        <authorList>
            <person name="Ahearne A."/>
            <person name="Stevens C."/>
            <person name="Phillips K."/>
        </authorList>
    </citation>
    <scope>NUCLEOTIDE SEQUENCE [LARGE SCALE GENOMIC DNA]</scope>
    <source>
        <strain evidence="3 4">MIWBW</strain>
    </source>
</reference>
<evidence type="ECO:0000259" key="2">
    <source>
        <dbReference type="PROSITE" id="PS50975"/>
    </source>
</evidence>
<sequence length="296" mass="32704">MSTHWKAFDIALVTASTFPECMPDEKLLADALAARGLKAGPVIWDDPSVDWSHFRLALIRTAWDSDARRDEFVAWADRAGAKCPLWNPPEVLRWNTHKGYLRELEARGVAIVPTAWMDRGSRADVKALLSERGWSDAVVKPAVSAGARDTLRVRRPEDLPAAQALVERILPHKDMMVQPYLASVESHGERSILFFGGEHTHAIKRQPALSGNPGYDATAAEAAPSSEEERAFARQVLAATGFELLYARVDVARDEQGALRLMELEITEPNLFLRQGGPRAVEQLADAIVHKARGMA</sequence>
<dbReference type="PANTHER" id="PTHR39217:SF1">
    <property type="entry name" value="GLUTATHIONE SYNTHETASE"/>
    <property type="match status" value="1"/>
</dbReference>
<dbReference type="Proteomes" id="UP001207654">
    <property type="component" value="Unassembled WGS sequence"/>
</dbReference>
<evidence type="ECO:0000313" key="3">
    <source>
        <dbReference type="EMBL" id="MCY1074039.1"/>
    </source>
</evidence>
<dbReference type="RefSeq" id="WP_267533023.1">
    <property type="nucleotide sequence ID" value="NZ_JAPNKA010000001.1"/>
</dbReference>
<dbReference type="Gene3D" id="3.30.1490.20">
    <property type="entry name" value="ATP-grasp fold, A domain"/>
    <property type="match status" value="1"/>
</dbReference>
<keyword evidence="1" id="KW-0547">Nucleotide-binding</keyword>
<dbReference type="SUPFAM" id="SSF56059">
    <property type="entry name" value="Glutathione synthetase ATP-binding domain-like"/>
    <property type="match status" value="1"/>
</dbReference>
<comment type="caution">
    <text evidence="3">The sequence shown here is derived from an EMBL/GenBank/DDBJ whole genome shotgun (WGS) entry which is preliminary data.</text>
</comment>